<evidence type="ECO:0000313" key="3">
    <source>
        <dbReference type="EMBL" id="KAE9623960.1"/>
    </source>
</evidence>
<evidence type="ECO:0000313" key="4">
    <source>
        <dbReference type="Proteomes" id="UP000441586"/>
    </source>
</evidence>
<dbReference type="InterPro" id="IPR024455">
    <property type="entry name" value="Phage_capsid"/>
</dbReference>
<proteinExistence type="predicted"/>
<dbReference type="AlphaFoldDB" id="A0A6A4R9P0"/>
<reference evidence="3 4" key="1">
    <citation type="submission" date="2019-12" db="EMBL/GenBank/DDBJ databases">
        <authorList>
            <person name="Zhang Y.-J."/>
        </authorList>
    </citation>
    <scope>NUCLEOTIDE SEQUENCE [LARGE SCALE GENOMIC DNA]</scope>
    <source>
        <strain evidence="3 4">H18S-6</strain>
    </source>
</reference>
<accession>A0A6A4R9P0</accession>
<dbReference type="Proteomes" id="UP000441586">
    <property type="component" value="Unassembled WGS sequence"/>
</dbReference>
<dbReference type="SUPFAM" id="SSF56563">
    <property type="entry name" value="Major capsid protein gp5"/>
    <property type="match status" value="1"/>
</dbReference>
<evidence type="ECO:0000256" key="1">
    <source>
        <dbReference type="ARBA" id="ARBA00004328"/>
    </source>
</evidence>
<organism evidence="3 4">
    <name type="scientific">Parasedimentitalea maritima</name>
    <dbReference type="NCBI Taxonomy" id="2578117"/>
    <lineage>
        <taxon>Bacteria</taxon>
        <taxon>Pseudomonadati</taxon>
        <taxon>Pseudomonadota</taxon>
        <taxon>Alphaproteobacteria</taxon>
        <taxon>Rhodobacterales</taxon>
        <taxon>Paracoccaceae</taxon>
        <taxon>Parasedimentitalea</taxon>
    </lineage>
</organism>
<name>A0A6A4R9P0_9RHOB</name>
<dbReference type="NCBIfam" id="TIGR01554">
    <property type="entry name" value="major_cap_HK97"/>
    <property type="match status" value="1"/>
</dbReference>
<protein>
    <submittedName>
        <fullName evidence="3">Phage major capsid protein</fullName>
    </submittedName>
</protein>
<gene>
    <name evidence="3" type="ORF">GP644_23565</name>
</gene>
<dbReference type="EMBL" id="WSFO01000052">
    <property type="protein sequence ID" value="KAE9623960.1"/>
    <property type="molecule type" value="Genomic_DNA"/>
</dbReference>
<feature type="domain" description="Phage capsid-like C-terminal" evidence="2">
    <location>
        <begin position="153"/>
        <end position="313"/>
    </location>
</feature>
<dbReference type="Gene3D" id="3.30.2400.10">
    <property type="entry name" value="Major capsid protein gp5"/>
    <property type="match status" value="1"/>
</dbReference>
<dbReference type="Pfam" id="PF05065">
    <property type="entry name" value="Phage_capsid"/>
    <property type="match status" value="1"/>
</dbReference>
<feature type="non-terminal residue" evidence="3">
    <location>
        <position position="358"/>
    </location>
</feature>
<comment type="caution">
    <text evidence="3">The sequence shown here is derived from an EMBL/GenBank/DDBJ whole genome shotgun (WGS) entry which is preliminary data.</text>
</comment>
<sequence length="358" mass="38413">LSQERQRVADITAMGDRFNQRSLALDAIQKGYGVDQVRAMILERINPQAAPAGGGNQGRDIPNFAEQQRSVTAKGLGVTENETKRYSLMRALEAAATNDWSKAGFERELSIAVADKLGTEARGFYVPHDMLMRAYAHHPMLQRGLEVSTAGKGGELVATDLRVDQFIDILRNRTVIARLGARMLSGLEGDVDIPKKVNGANFYWLGENEDVANSDFDLSTLGLTPKTIAGAIPVSRKLRKQSSMSVEAMIIDDLISGIGVATDLAQLAGDGTSNKPLGLLNQTGLGALEFPNAGIDWDAIVEMETKVATYNADDGALNYVTGVAQRGAAKKTQAFEGTGERIRTKGNEVNGYGAVATN</sequence>
<feature type="non-terminal residue" evidence="3">
    <location>
        <position position="1"/>
    </location>
</feature>
<comment type="subcellular location">
    <subcellularLocation>
        <location evidence="1">Virion</location>
    </subcellularLocation>
</comment>
<evidence type="ECO:0000259" key="2">
    <source>
        <dbReference type="Pfam" id="PF05065"/>
    </source>
</evidence>
<dbReference type="InterPro" id="IPR054612">
    <property type="entry name" value="Phage_capsid-like_C"/>
</dbReference>